<name>A0ABR3VZN9_9PEZI</name>
<dbReference type="Proteomes" id="UP001583177">
    <property type="component" value="Unassembled WGS sequence"/>
</dbReference>
<evidence type="ECO:0000313" key="3">
    <source>
        <dbReference type="Proteomes" id="UP001583177"/>
    </source>
</evidence>
<keyword evidence="3" id="KW-1185">Reference proteome</keyword>
<dbReference type="Pfam" id="PF01636">
    <property type="entry name" value="APH"/>
    <property type="match status" value="1"/>
</dbReference>
<evidence type="ECO:0000259" key="1">
    <source>
        <dbReference type="Pfam" id="PF01636"/>
    </source>
</evidence>
<dbReference type="SUPFAM" id="SSF56112">
    <property type="entry name" value="Protein kinase-like (PK-like)"/>
    <property type="match status" value="1"/>
</dbReference>
<proteinExistence type="predicted"/>
<evidence type="ECO:0000313" key="2">
    <source>
        <dbReference type="EMBL" id="KAL1849420.1"/>
    </source>
</evidence>
<dbReference type="PANTHER" id="PTHR21310:SF15">
    <property type="entry name" value="AMINOGLYCOSIDE PHOSPHOTRANSFERASE DOMAIN-CONTAINING PROTEIN"/>
    <property type="match status" value="1"/>
</dbReference>
<comment type="caution">
    <text evidence="2">The sequence shown here is derived from an EMBL/GenBank/DDBJ whole genome shotgun (WGS) entry which is preliminary data.</text>
</comment>
<sequence>MASPVESDPTESAAADNLEDDPIKYRKMPYVDAVAGHELHNFWGGKVVEHTTAAGEILALKVKTRSGLHRSEADLMHYAATHGVLAPKVRGVYDVQTKPRARVMVSERVPGVPLAQIWDTASESERASYKDQLRLQLNQMRECTQPFIGRLKKSGEHQKTYNIYDRLLTTYCGPFETENEFDDWCLARAIPKVGLLSRYKWKRFIEREQHEASGKFVLTHGDLTPRNIMARDGKTTGIVDWERGGFFPEYAEYAFAMALGHGIEDWWMPVLKDILQPCSEQRVNFTRLVENRGW</sequence>
<dbReference type="InterPro" id="IPR002575">
    <property type="entry name" value="Aminoglycoside_PTrfase"/>
</dbReference>
<protein>
    <recommendedName>
        <fullName evidence="1">Aminoglycoside phosphotransferase domain-containing protein</fullName>
    </recommendedName>
</protein>
<organism evidence="2 3">
    <name type="scientific">Diaporthe australafricana</name>
    <dbReference type="NCBI Taxonomy" id="127596"/>
    <lineage>
        <taxon>Eukaryota</taxon>
        <taxon>Fungi</taxon>
        <taxon>Dikarya</taxon>
        <taxon>Ascomycota</taxon>
        <taxon>Pezizomycotina</taxon>
        <taxon>Sordariomycetes</taxon>
        <taxon>Sordariomycetidae</taxon>
        <taxon>Diaporthales</taxon>
        <taxon>Diaporthaceae</taxon>
        <taxon>Diaporthe</taxon>
    </lineage>
</organism>
<dbReference type="InterPro" id="IPR051678">
    <property type="entry name" value="AGP_Transferase"/>
</dbReference>
<feature type="domain" description="Aminoglycoside phosphotransferase" evidence="1">
    <location>
        <begin position="70"/>
        <end position="257"/>
    </location>
</feature>
<dbReference type="PANTHER" id="PTHR21310">
    <property type="entry name" value="AMINOGLYCOSIDE PHOSPHOTRANSFERASE-RELATED-RELATED"/>
    <property type="match status" value="1"/>
</dbReference>
<dbReference type="Gene3D" id="3.90.1200.10">
    <property type="match status" value="1"/>
</dbReference>
<dbReference type="InterPro" id="IPR011009">
    <property type="entry name" value="Kinase-like_dom_sf"/>
</dbReference>
<accession>A0ABR3VZN9</accession>
<reference evidence="2 3" key="1">
    <citation type="journal article" date="2024" name="IMA Fungus">
        <title>IMA Genome - F19 : A genome assembly and annotation guide to empower mycologists, including annotated draft genome sequences of Ceratocystis pirilliformis, Diaporthe australafricana, Fusarium ophioides, Paecilomyces lecythidis, and Sporothrix stenoceras.</title>
        <authorList>
            <person name="Aylward J."/>
            <person name="Wilson A.M."/>
            <person name="Visagie C.M."/>
            <person name="Spraker J."/>
            <person name="Barnes I."/>
            <person name="Buitendag C."/>
            <person name="Ceriani C."/>
            <person name="Del Mar Angel L."/>
            <person name="du Plessis D."/>
            <person name="Fuchs T."/>
            <person name="Gasser K."/>
            <person name="Kramer D."/>
            <person name="Li W."/>
            <person name="Munsamy K."/>
            <person name="Piso A."/>
            <person name="Price J.L."/>
            <person name="Sonnekus B."/>
            <person name="Thomas C."/>
            <person name="van der Nest A."/>
            <person name="van Dijk A."/>
            <person name="van Heerden A."/>
            <person name="van Vuuren N."/>
            <person name="Yilmaz N."/>
            <person name="Duong T.A."/>
            <person name="van der Merwe N.A."/>
            <person name="Wingfield M.J."/>
            <person name="Wingfield B.D."/>
        </authorList>
    </citation>
    <scope>NUCLEOTIDE SEQUENCE [LARGE SCALE GENOMIC DNA]</scope>
    <source>
        <strain evidence="2 3">CMW 18300</strain>
    </source>
</reference>
<dbReference type="EMBL" id="JAWRVE010000200">
    <property type="protein sequence ID" value="KAL1849420.1"/>
    <property type="molecule type" value="Genomic_DNA"/>
</dbReference>
<gene>
    <name evidence="2" type="ORF">Daus18300_013244</name>
</gene>